<keyword evidence="8" id="KW-0645">Protease</keyword>
<feature type="transmembrane region" description="Helical" evidence="5">
    <location>
        <begin position="141"/>
        <end position="164"/>
    </location>
</feature>
<dbReference type="Gene3D" id="1.10.390.10">
    <property type="entry name" value="Neutral Protease Domain 2"/>
    <property type="match status" value="1"/>
</dbReference>
<feature type="transmembrane region" description="Helical" evidence="5">
    <location>
        <begin position="472"/>
        <end position="489"/>
    </location>
</feature>
<gene>
    <name evidence="8" type="ORF">J421_4943</name>
</gene>
<feature type="transmembrane region" description="Helical" evidence="5">
    <location>
        <begin position="570"/>
        <end position="587"/>
    </location>
</feature>
<protein>
    <submittedName>
        <fullName evidence="8">Peptidase M1 membrane alanine aminopeptidase</fullName>
    </submittedName>
</protein>
<keyword evidence="2 5" id="KW-0812">Transmembrane</keyword>
<dbReference type="Pfam" id="PF12698">
    <property type="entry name" value="ABC2_membrane_3"/>
    <property type="match status" value="1"/>
</dbReference>
<dbReference type="InterPro" id="IPR013525">
    <property type="entry name" value="ABC2_TM"/>
</dbReference>
<evidence type="ECO:0000256" key="3">
    <source>
        <dbReference type="ARBA" id="ARBA00022989"/>
    </source>
</evidence>
<dbReference type="Pfam" id="PF01433">
    <property type="entry name" value="Peptidase_M1"/>
    <property type="match status" value="1"/>
</dbReference>
<evidence type="ECO:0000256" key="1">
    <source>
        <dbReference type="ARBA" id="ARBA00004141"/>
    </source>
</evidence>
<dbReference type="EMBL" id="CP007129">
    <property type="protein sequence ID" value="AHG92478.1"/>
    <property type="molecule type" value="Genomic_DNA"/>
</dbReference>
<dbReference type="PATRIC" id="fig|861299.3.peg.4998"/>
<reference evidence="8 9" key="1">
    <citation type="journal article" date="2014" name="Genome Announc.">
        <title>Genome Sequence and Methylome of Soil Bacterium Gemmatirosa kalamazoonensis KBS708T, a Member of the Rarely Cultivated Gemmatimonadetes Phylum.</title>
        <authorList>
            <person name="Debruyn J.M."/>
            <person name="Radosevich M."/>
            <person name="Wommack K.E."/>
            <person name="Polson S.W."/>
            <person name="Hauser L.J."/>
            <person name="Fawaz M.N."/>
            <person name="Korlach J."/>
            <person name="Tsai Y.C."/>
        </authorList>
    </citation>
    <scope>NUCLEOTIDE SEQUENCE [LARGE SCALE GENOMIC DNA]</scope>
    <source>
        <strain evidence="8 9">KBS708</strain>
        <plasmid evidence="9">Plasmid 1</plasmid>
    </source>
</reference>
<dbReference type="KEGG" id="gba:J421_4943"/>
<organism evidence="8 9">
    <name type="scientific">Gemmatirosa kalamazoonensis</name>
    <dbReference type="NCBI Taxonomy" id="861299"/>
    <lineage>
        <taxon>Bacteria</taxon>
        <taxon>Pseudomonadati</taxon>
        <taxon>Gemmatimonadota</taxon>
        <taxon>Gemmatimonadia</taxon>
        <taxon>Gemmatimonadales</taxon>
        <taxon>Gemmatimonadaceae</taxon>
        <taxon>Gemmatirosa</taxon>
    </lineage>
</organism>
<dbReference type="RefSeq" id="WP_025413817.1">
    <property type="nucleotide sequence ID" value="NZ_CP007129.1"/>
</dbReference>
<geneLocation type="plasmid" evidence="8 9">
    <name>1</name>
</geneLocation>
<feature type="transmembrane region" description="Helical" evidence="5">
    <location>
        <begin position="96"/>
        <end position="121"/>
    </location>
</feature>
<feature type="transmembrane region" description="Helical" evidence="5">
    <location>
        <begin position="522"/>
        <end position="544"/>
    </location>
</feature>
<dbReference type="GO" id="GO:0008237">
    <property type="term" value="F:metallopeptidase activity"/>
    <property type="evidence" value="ECO:0007669"/>
    <property type="project" value="InterPro"/>
</dbReference>
<keyword evidence="4 5" id="KW-0472">Membrane</keyword>
<feature type="transmembrane region" description="Helical" evidence="5">
    <location>
        <begin position="51"/>
        <end position="75"/>
    </location>
</feature>
<dbReference type="InParanoid" id="W0RSA7"/>
<feature type="transmembrane region" description="Helical" evidence="5">
    <location>
        <begin position="364"/>
        <end position="383"/>
    </location>
</feature>
<keyword evidence="8" id="KW-0614">Plasmid</keyword>
<dbReference type="HOGENOM" id="CLU_007999_0_0_0"/>
<name>W0RSA7_9BACT</name>
<feature type="transmembrane region" description="Helical" evidence="5">
    <location>
        <begin position="322"/>
        <end position="344"/>
    </location>
</feature>
<evidence type="ECO:0000259" key="7">
    <source>
        <dbReference type="Pfam" id="PF12698"/>
    </source>
</evidence>
<dbReference type="GO" id="GO:0008270">
    <property type="term" value="F:zinc ion binding"/>
    <property type="evidence" value="ECO:0007669"/>
    <property type="project" value="InterPro"/>
</dbReference>
<dbReference type="GO" id="GO:0004177">
    <property type="term" value="F:aminopeptidase activity"/>
    <property type="evidence" value="ECO:0007669"/>
    <property type="project" value="UniProtKB-KW"/>
</dbReference>
<comment type="subcellular location">
    <subcellularLocation>
        <location evidence="1">Membrane</location>
        <topology evidence="1">Multi-pass membrane protein</topology>
    </subcellularLocation>
</comment>
<proteinExistence type="predicted"/>
<keyword evidence="8" id="KW-0378">Hydrolase</keyword>
<feature type="transmembrane region" description="Helical" evidence="5">
    <location>
        <begin position="442"/>
        <end position="465"/>
    </location>
</feature>
<dbReference type="OrthoDB" id="100605at2"/>
<feature type="transmembrane region" description="Helical" evidence="5">
    <location>
        <begin position="249"/>
        <end position="268"/>
    </location>
</feature>
<dbReference type="InterPro" id="IPR027268">
    <property type="entry name" value="Peptidase_M4/M1_CTD_sf"/>
</dbReference>
<sequence length="1189" mass="127657">MLGGILRFEWRYHTRRLTFAAAALALAGGAATLVGTGYGPKSVDVNAPYTIAQSLGLLSLFSVFVLTIFCANAALRDTEHGMTELVFSRPIGKPRYLLGRFAGALLAALTAMTLAALVLMLAPLVLQVEPDRLGAVRPVAYLWALVVLVLPNLLLVGAVLYAVATLTRSTLATYVGAVAIYALYLVTALLVDSPLMAGAAPPTPEGLARAALLDPFGLSAFFEQTRYWTPAERDVRMVALSGRMLLNRLLWMGVAATVLAWTYARFRFEVVTRRAPRRRGATAVDVMAVATYHVVAPATRGAFRPALGSAARLELRHVLRGWTFLALLALWVFVAGMEAVAQLGGEYGSHVLPTTGLLLDAMQLPLLLVGTITIVYYAAEVAWRERVVGFDPLVDATPASSAVLYLAKAAALCALPAILALAAVLVGIVVQLANGYTQVEPALWLSLLWFGGVPLALFAIGALAVQAVAPNRWLGLLGGLALALVARRGDTVGLEHPMLHFGAGPSVQHSDLDGFGPAAASFAAFMGYWTLAAVVLACVSWGLWRRGANVGLRARLAQLPSHWGRGGRRAFAVSVVAFVAAAALLFARTQAAHAWAGSATREQWRADYERAYRRLEGQPQPSVVHVAMTTQLVPAARRATVEATLVLENRWTRPIDTVWAVVPRGVTGARVSLAGTRTATRDTRFPVHVFALARPLAPGERVVLRYAGTLDRGGVRADDFSGDVAANGTFLTSVDALPSLGYRAGWELDEPAARRRHGLASEPTREAPLAAADSVRRAPRDAAWLTLDATVATDDDQTALAPGRLVRTWRADGRRWFHYVADRPMTPRFGIVSARYAVRRTRHAGVDVEVWYHPAHAVNVDRMLASATRTLDLLGARYGAYALPQLRVAEIPLWSSFGALSLPGMIFFPEDRGFLSDARDADVDLVTRRVAHEVSHQWWAHTLDPAPMAGASTLTETLAKHSEQLVVGAAYGDGALAPMLAFDEDRYLAGSAAARRGEPTLLEAADEAWLYYGKGAVVMRGLRDLLGPAAVDRALAALLHAHAGPTGMATTLDLRAALWAECLTAADSALVGEWLGDRTVYDLRVDTASAVPLGGGRWRLAAHVTVGKWARGVSGETPRSADGESIGVAVYDDRPEVGRVLWTGAGRARGGRFDLTLDLPGRPAWVVADPSVTRIDRDRTNDRRRVAVR</sequence>
<keyword evidence="8" id="KW-0031">Aminopeptidase</keyword>
<evidence type="ECO:0000256" key="5">
    <source>
        <dbReference type="SAM" id="Phobius"/>
    </source>
</evidence>
<evidence type="ECO:0000259" key="6">
    <source>
        <dbReference type="Pfam" id="PF01433"/>
    </source>
</evidence>
<evidence type="ECO:0000313" key="9">
    <source>
        <dbReference type="Proteomes" id="UP000019151"/>
    </source>
</evidence>
<feature type="domain" description="ABC-2 type transporter transmembrane" evidence="7">
    <location>
        <begin position="55"/>
        <end position="190"/>
    </location>
</feature>
<dbReference type="GO" id="GO:0016020">
    <property type="term" value="C:membrane"/>
    <property type="evidence" value="ECO:0007669"/>
    <property type="project" value="UniProtKB-SubCell"/>
</dbReference>
<keyword evidence="3 5" id="KW-1133">Transmembrane helix</keyword>
<dbReference type="Proteomes" id="UP000019151">
    <property type="component" value="Plasmid 1"/>
</dbReference>
<evidence type="ECO:0000313" key="8">
    <source>
        <dbReference type="EMBL" id="AHG92478.1"/>
    </source>
</evidence>
<dbReference type="AlphaFoldDB" id="W0RSA7"/>
<accession>W0RSA7</accession>
<keyword evidence="9" id="KW-1185">Reference proteome</keyword>
<dbReference type="GO" id="GO:0140359">
    <property type="term" value="F:ABC-type transporter activity"/>
    <property type="evidence" value="ECO:0007669"/>
    <property type="project" value="InterPro"/>
</dbReference>
<feature type="domain" description="Peptidase M1 membrane alanine aminopeptidase" evidence="6">
    <location>
        <begin position="868"/>
        <end position="1057"/>
    </location>
</feature>
<dbReference type="SUPFAM" id="SSF55486">
    <property type="entry name" value="Metalloproteases ('zincins'), catalytic domain"/>
    <property type="match status" value="1"/>
</dbReference>
<feature type="transmembrane region" description="Helical" evidence="5">
    <location>
        <begin position="171"/>
        <end position="191"/>
    </location>
</feature>
<feature type="transmembrane region" description="Helical" evidence="5">
    <location>
        <begin position="403"/>
        <end position="430"/>
    </location>
</feature>
<evidence type="ECO:0000256" key="4">
    <source>
        <dbReference type="ARBA" id="ARBA00023136"/>
    </source>
</evidence>
<evidence type="ECO:0000256" key="2">
    <source>
        <dbReference type="ARBA" id="ARBA00022692"/>
    </source>
</evidence>
<dbReference type="InterPro" id="IPR014782">
    <property type="entry name" value="Peptidase_M1_dom"/>
</dbReference>